<evidence type="ECO:0000313" key="4">
    <source>
        <dbReference type="Proteomes" id="UP000290365"/>
    </source>
</evidence>
<dbReference type="EMBL" id="CP035758">
    <property type="protein sequence ID" value="QBD79144.1"/>
    <property type="molecule type" value="Genomic_DNA"/>
</dbReference>
<evidence type="ECO:0000313" key="3">
    <source>
        <dbReference type="EMBL" id="QBD79144.1"/>
    </source>
</evidence>
<dbReference type="GO" id="GO:0003824">
    <property type="term" value="F:catalytic activity"/>
    <property type="evidence" value="ECO:0007669"/>
    <property type="project" value="InterPro"/>
</dbReference>
<keyword evidence="4" id="KW-1185">Reference proteome</keyword>
<dbReference type="RefSeq" id="WP_129890197.1">
    <property type="nucleotide sequence ID" value="NZ_CP035758.1"/>
</dbReference>
<dbReference type="InterPro" id="IPR018376">
    <property type="entry name" value="Enoyl-CoA_hyd/isom_CS"/>
</dbReference>
<accession>A0A4P6JUI7</accession>
<evidence type="ECO:0000256" key="2">
    <source>
        <dbReference type="RuleBase" id="RU003707"/>
    </source>
</evidence>
<dbReference type="Gene3D" id="1.10.287.2460">
    <property type="match status" value="1"/>
</dbReference>
<comment type="similarity">
    <text evidence="1 2">Belongs to the enoyl-CoA hydratase/isomerase family.</text>
</comment>
<evidence type="ECO:0000256" key="1">
    <source>
        <dbReference type="ARBA" id="ARBA00005254"/>
    </source>
</evidence>
<protein>
    <submittedName>
        <fullName evidence="3">Crotonase/enoyl-CoA hydratase family protein</fullName>
    </submittedName>
</protein>
<dbReference type="Proteomes" id="UP000290365">
    <property type="component" value="Chromosome"/>
</dbReference>
<name>A0A4P6JUI7_KTERU</name>
<dbReference type="KEGG" id="kbs:EPA93_25455"/>
<organism evidence="3 4">
    <name type="scientific">Ktedonosporobacter rubrisoli</name>
    <dbReference type="NCBI Taxonomy" id="2509675"/>
    <lineage>
        <taxon>Bacteria</taxon>
        <taxon>Bacillati</taxon>
        <taxon>Chloroflexota</taxon>
        <taxon>Ktedonobacteria</taxon>
        <taxon>Ktedonobacterales</taxon>
        <taxon>Ktedonosporobacteraceae</taxon>
        <taxon>Ktedonosporobacter</taxon>
    </lineage>
</organism>
<dbReference type="PANTHER" id="PTHR43802">
    <property type="entry name" value="ENOYL-COA HYDRATASE"/>
    <property type="match status" value="1"/>
</dbReference>
<dbReference type="OrthoDB" id="9777977at2"/>
<sequence length="268" mass="28327">MSYNADSPNEAGVILTERQGTTFVVTINRPEVRNALDSLAASALAQAFREFDGDDALAVAILTGNGGNFCAGFDLKAVAEGSRMLQVSEEGDGPLGVTRMLLSKPVIAAVEGYAVAGGLEIALWCDLRVAAENATFGVFNRRWGVPLVDGGTIRLPRLIGQSHALDLILTGRGVSGQEALSMGLANRLTRPGEALTAALTLANELARFPQNGLRSDRLSAYEQWSLSWPDALRNETRQGLDVLGSGESVEGAKRFASGRGRHGSTSDI</sequence>
<dbReference type="Gene3D" id="3.90.226.10">
    <property type="entry name" value="2-enoyl-CoA Hydratase, Chain A, domain 1"/>
    <property type="match status" value="1"/>
</dbReference>
<reference evidence="3 4" key="1">
    <citation type="submission" date="2019-01" db="EMBL/GenBank/DDBJ databases">
        <title>Ktedonosporobacter rubrisoli SCAWS-G2.</title>
        <authorList>
            <person name="Huang Y."/>
            <person name="Yan B."/>
        </authorList>
    </citation>
    <scope>NUCLEOTIDE SEQUENCE [LARGE SCALE GENOMIC DNA]</scope>
    <source>
        <strain evidence="3 4">SCAWS-G2</strain>
    </source>
</reference>
<proteinExistence type="inferred from homology"/>
<dbReference type="InterPro" id="IPR029045">
    <property type="entry name" value="ClpP/crotonase-like_dom_sf"/>
</dbReference>
<dbReference type="AlphaFoldDB" id="A0A4P6JUI7"/>
<dbReference type="PROSITE" id="PS00166">
    <property type="entry name" value="ENOYL_COA_HYDRATASE"/>
    <property type="match status" value="1"/>
</dbReference>
<dbReference type="Pfam" id="PF00378">
    <property type="entry name" value="ECH_1"/>
    <property type="match status" value="1"/>
</dbReference>
<dbReference type="CDD" id="cd06558">
    <property type="entry name" value="crotonase-like"/>
    <property type="match status" value="1"/>
</dbReference>
<dbReference type="InterPro" id="IPR001753">
    <property type="entry name" value="Enoyl-CoA_hydra/iso"/>
</dbReference>
<dbReference type="PANTHER" id="PTHR43802:SF1">
    <property type="entry name" value="IP11341P-RELATED"/>
    <property type="match status" value="1"/>
</dbReference>
<dbReference type="SUPFAM" id="SSF52096">
    <property type="entry name" value="ClpP/crotonase"/>
    <property type="match status" value="1"/>
</dbReference>
<gene>
    <name evidence="3" type="ORF">EPA93_25455</name>
</gene>
<dbReference type="NCBIfam" id="NF006108">
    <property type="entry name" value="PRK08259.1"/>
    <property type="match status" value="1"/>
</dbReference>